<dbReference type="EMBL" id="JH659334">
    <property type="protein sequence ID" value="EXK36287.1"/>
    <property type="molecule type" value="Genomic_DNA"/>
</dbReference>
<sequence length="59" mass="6565">MPGQLWNITACVGISSQAAVRKIDAMKSCLTCKRVFNLSSAHLTSKCRYYEGRIKDLLS</sequence>
<organism evidence="1">
    <name type="scientific">Fusarium oxysporum f. sp. melonis 26406</name>
    <dbReference type="NCBI Taxonomy" id="1089452"/>
    <lineage>
        <taxon>Eukaryota</taxon>
        <taxon>Fungi</taxon>
        <taxon>Dikarya</taxon>
        <taxon>Ascomycota</taxon>
        <taxon>Pezizomycotina</taxon>
        <taxon>Sordariomycetes</taxon>
        <taxon>Hypocreomycetidae</taxon>
        <taxon>Hypocreales</taxon>
        <taxon>Nectriaceae</taxon>
        <taxon>Fusarium</taxon>
        <taxon>Fusarium oxysporum species complex</taxon>
    </lineage>
</organism>
<dbReference type="Proteomes" id="UP000030703">
    <property type="component" value="Unassembled WGS sequence"/>
</dbReference>
<reference evidence="1" key="1">
    <citation type="submission" date="2012-04" db="EMBL/GenBank/DDBJ databases">
        <title>The Genome Sequence of Fusarium oxysporum melonis.</title>
        <authorList>
            <consortium name="The Broad Institute Genome Sequencing Platform"/>
            <person name="Ma L.-J."/>
            <person name="Gale L.R."/>
            <person name="Schwartz D.C."/>
            <person name="Zhou S."/>
            <person name="Corby-Kistler H."/>
            <person name="Young S.K."/>
            <person name="Zeng Q."/>
            <person name="Gargeya S."/>
            <person name="Fitzgerald M."/>
            <person name="Haas B."/>
            <person name="Abouelleil A."/>
            <person name="Alvarado L."/>
            <person name="Arachchi H.M."/>
            <person name="Berlin A."/>
            <person name="Brown A."/>
            <person name="Chapman S.B."/>
            <person name="Chen Z."/>
            <person name="Dunbar C."/>
            <person name="Freedman E."/>
            <person name="Gearin G."/>
            <person name="Goldberg J."/>
            <person name="Griggs A."/>
            <person name="Gujja S."/>
            <person name="Heiman D."/>
            <person name="Howarth C."/>
            <person name="Larson L."/>
            <person name="Lui A."/>
            <person name="MacDonald P.J.P."/>
            <person name="Montmayeur A."/>
            <person name="Murphy C."/>
            <person name="Neiman D."/>
            <person name="Pearson M."/>
            <person name="Priest M."/>
            <person name="Roberts A."/>
            <person name="Saif S."/>
            <person name="Shea T."/>
            <person name="Shenoy N."/>
            <person name="Sisk P."/>
            <person name="Stolte C."/>
            <person name="Sykes S."/>
            <person name="Wortman J."/>
            <person name="Nusbaum C."/>
            <person name="Birren B."/>
        </authorList>
    </citation>
    <scope>NUCLEOTIDE SEQUENCE</scope>
    <source>
        <strain evidence="1">26406</strain>
    </source>
</reference>
<evidence type="ECO:0000313" key="1">
    <source>
        <dbReference type="EMBL" id="EXK36287.1"/>
    </source>
</evidence>
<dbReference type="AlphaFoldDB" id="X0A5Y3"/>
<accession>X0A5Y3</accession>
<name>X0A5Y3_FUSOX</name>
<proteinExistence type="predicted"/>
<gene>
    <name evidence="1" type="ORF">FOMG_09480</name>
</gene>
<reference evidence="1" key="2">
    <citation type="submission" date="2012-05" db="EMBL/GenBank/DDBJ databases">
        <title>Annotation of the Genome Sequence of Fusarium oxysporum f. sp. melonis 26406.</title>
        <authorList>
            <consortium name="The Broad Institute Genomics Platform"/>
            <person name="Ma L.-J."/>
            <person name="Corby-Kistler H."/>
            <person name="Broz K."/>
            <person name="Gale L.R."/>
            <person name="Jonkers W."/>
            <person name="O'Donnell K."/>
            <person name="Ploetz R."/>
            <person name="Steinberg C."/>
            <person name="Schwartz D.C."/>
            <person name="VanEtten H."/>
            <person name="Zhou S."/>
            <person name="Young S.K."/>
            <person name="Zeng Q."/>
            <person name="Gargeya S."/>
            <person name="Fitzgerald M."/>
            <person name="Abouelleil A."/>
            <person name="Alvarado L."/>
            <person name="Chapman S.B."/>
            <person name="Gainer-Dewar J."/>
            <person name="Goldberg J."/>
            <person name="Griggs A."/>
            <person name="Gujja S."/>
            <person name="Hansen M."/>
            <person name="Howarth C."/>
            <person name="Imamovic A."/>
            <person name="Ireland A."/>
            <person name="Larimer J."/>
            <person name="McCowan C."/>
            <person name="Murphy C."/>
            <person name="Pearson M."/>
            <person name="Poon T.W."/>
            <person name="Priest M."/>
            <person name="Roberts A."/>
            <person name="Saif S."/>
            <person name="Shea T."/>
            <person name="Sykes S."/>
            <person name="Wortman J."/>
            <person name="Nusbaum C."/>
            <person name="Birren B."/>
        </authorList>
    </citation>
    <scope>NUCLEOTIDE SEQUENCE</scope>
    <source>
        <strain evidence="1">26406</strain>
    </source>
</reference>
<dbReference type="VEuPathDB" id="FungiDB:FOMG_09480"/>
<dbReference type="HOGENOM" id="CLU_2960864_0_0_1"/>
<protein>
    <submittedName>
        <fullName evidence="1">Uncharacterized protein</fullName>
    </submittedName>
</protein>